<evidence type="ECO:0000313" key="2">
    <source>
        <dbReference type="EMBL" id="RZR71454.1"/>
    </source>
</evidence>
<protein>
    <submittedName>
        <fullName evidence="2">Uncharacterized protein</fullName>
    </submittedName>
</protein>
<sequence>MEGQQQLAVVEEVAASVFEAAEAAATGSNGSKRLALERATVAVVQQEEKVKSGGGDGINEQQCCRWGAAGRSNSGDGGVGQKAATVDGLKAADAVESRRKRRRSKGIPAVAAAGEEEGLAWGGCGSWRQMGAAAAQAVAVEAVVAERRRGCGRQRRQAGEAAKQERRGGRWRRSLRLLRGDPAPAARSHDDRSCRGGVWSERLLRQGRQSAAAGSGCGCSRGGRRGSRDGSRRQQQREEEEGAAELGAAVRSGEEKGDGSGGKRAAWLRLRWRKSGAQRVIRSFM</sequence>
<evidence type="ECO:0000256" key="1">
    <source>
        <dbReference type="SAM" id="MobiDB-lite"/>
    </source>
</evidence>
<feature type="compositionally biased region" description="Basic and acidic residues" evidence="1">
    <location>
        <begin position="226"/>
        <end position="237"/>
    </location>
</feature>
<name>A0A445MB62_ENSVE</name>
<proteinExistence type="predicted"/>
<feature type="region of interest" description="Disordered" evidence="1">
    <location>
        <begin position="206"/>
        <end position="267"/>
    </location>
</feature>
<dbReference type="Proteomes" id="UP000290560">
    <property type="component" value="Unassembled WGS sequence"/>
</dbReference>
<reference evidence="2" key="1">
    <citation type="journal article" date="2018" name="Data Brief">
        <title>Genome sequence data from 17 accessions of Ensete ventricosum, a staple food crop for millions in Ethiopia.</title>
        <authorList>
            <person name="Yemataw Z."/>
            <person name="Muzemil S."/>
            <person name="Ambachew D."/>
            <person name="Tripathi L."/>
            <person name="Tesfaye K."/>
            <person name="Chala A."/>
            <person name="Farbos A."/>
            <person name="O'Neill P."/>
            <person name="Moore K."/>
            <person name="Grant M."/>
            <person name="Studholme D.J."/>
        </authorList>
    </citation>
    <scope>NUCLEOTIDE SEQUENCE [LARGE SCALE GENOMIC DNA]</scope>
    <source>
        <tissue evidence="2">Leaf</tissue>
    </source>
</reference>
<feature type="region of interest" description="Disordered" evidence="1">
    <location>
        <begin position="149"/>
        <end position="194"/>
    </location>
</feature>
<dbReference type="EMBL" id="KV875535">
    <property type="protein sequence ID" value="RZR71454.1"/>
    <property type="molecule type" value="Genomic_DNA"/>
</dbReference>
<organism evidence="2">
    <name type="scientific">Ensete ventricosum</name>
    <name type="common">Abyssinian banana</name>
    <name type="synonym">Musa ensete</name>
    <dbReference type="NCBI Taxonomy" id="4639"/>
    <lineage>
        <taxon>Eukaryota</taxon>
        <taxon>Viridiplantae</taxon>
        <taxon>Streptophyta</taxon>
        <taxon>Embryophyta</taxon>
        <taxon>Tracheophyta</taxon>
        <taxon>Spermatophyta</taxon>
        <taxon>Magnoliopsida</taxon>
        <taxon>Liliopsida</taxon>
        <taxon>Zingiberales</taxon>
        <taxon>Musaceae</taxon>
        <taxon>Ensete</taxon>
    </lineage>
</organism>
<dbReference type="AlphaFoldDB" id="A0A445MB62"/>
<accession>A0A445MB62</accession>
<gene>
    <name evidence="2" type="ORF">BHM03_00005344</name>
</gene>